<name>A0AAW1NWB8_9CHLO</name>
<dbReference type="Proteomes" id="UP001465755">
    <property type="component" value="Unassembled WGS sequence"/>
</dbReference>
<comment type="caution">
    <text evidence="1">The sequence shown here is derived from an EMBL/GenBank/DDBJ whole genome shotgun (WGS) entry which is preliminary data.</text>
</comment>
<organism evidence="1 2">
    <name type="scientific">Symbiochloris irregularis</name>
    <dbReference type="NCBI Taxonomy" id="706552"/>
    <lineage>
        <taxon>Eukaryota</taxon>
        <taxon>Viridiplantae</taxon>
        <taxon>Chlorophyta</taxon>
        <taxon>core chlorophytes</taxon>
        <taxon>Trebouxiophyceae</taxon>
        <taxon>Trebouxiales</taxon>
        <taxon>Trebouxiaceae</taxon>
        <taxon>Symbiochloris</taxon>
    </lineage>
</organism>
<protein>
    <submittedName>
        <fullName evidence="1">Uncharacterized protein</fullName>
    </submittedName>
</protein>
<keyword evidence="2" id="KW-1185">Reference proteome</keyword>
<gene>
    <name evidence="1" type="ORF">WJX73_009627</name>
</gene>
<sequence length="66" mass="6681">MAQVVAGLTSLRELTVSSSPFDIEACGLQNLTCLTKLDICDGGGAERGAVSDLPCKLGGSNKALLA</sequence>
<accession>A0AAW1NWB8</accession>
<evidence type="ECO:0000313" key="1">
    <source>
        <dbReference type="EMBL" id="KAK9794614.1"/>
    </source>
</evidence>
<proteinExistence type="predicted"/>
<evidence type="ECO:0000313" key="2">
    <source>
        <dbReference type="Proteomes" id="UP001465755"/>
    </source>
</evidence>
<dbReference type="EMBL" id="JALJOQ010000137">
    <property type="protein sequence ID" value="KAK9794614.1"/>
    <property type="molecule type" value="Genomic_DNA"/>
</dbReference>
<dbReference type="AlphaFoldDB" id="A0AAW1NWB8"/>
<reference evidence="1 2" key="1">
    <citation type="journal article" date="2024" name="Nat. Commun.">
        <title>Phylogenomics reveals the evolutionary origins of lichenization in chlorophyte algae.</title>
        <authorList>
            <person name="Puginier C."/>
            <person name="Libourel C."/>
            <person name="Otte J."/>
            <person name="Skaloud P."/>
            <person name="Haon M."/>
            <person name="Grisel S."/>
            <person name="Petersen M."/>
            <person name="Berrin J.G."/>
            <person name="Delaux P.M."/>
            <person name="Dal Grande F."/>
            <person name="Keller J."/>
        </authorList>
    </citation>
    <scope>NUCLEOTIDE SEQUENCE [LARGE SCALE GENOMIC DNA]</scope>
    <source>
        <strain evidence="1 2">SAG 2036</strain>
    </source>
</reference>